<dbReference type="PIRSF" id="PIRSF000087">
    <property type="entry name" value="PYP"/>
    <property type="match status" value="1"/>
</dbReference>
<dbReference type="GO" id="GO:0009881">
    <property type="term" value="F:photoreceptor activity"/>
    <property type="evidence" value="ECO:0007669"/>
    <property type="project" value="UniProtKB-UniRule"/>
</dbReference>
<evidence type="ECO:0000256" key="3">
    <source>
        <dbReference type="ARBA" id="ARBA00022543"/>
    </source>
</evidence>
<evidence type="ECO:0000256" key="8">
    <source>
        <dbReference type="PIRNR" id="PIRNR000087"/>
    </source>
</evidence>
<feature type="modified residue" description="S-(4-hydroxycinnamyl)cysteine" evidence="9">
    <location>
        <position position="69"/>
    </location>
</feature>
<evidence type="ECO:0000256" key="4">
    <source>
        <dbReference type="ARBA" id="ARBA00022606"/>
    </source>
</evidence>
<evidence type="ECO:0000259" key="10">
    <source>
        <dbReference type="PROSITE" id="PS50112"/>
    </source>
</evidence>
<dbReference type="EMBL" id="SRPF01000003">
    <property type="protein sequence ID" value="TGN39135.1"/>
    <property type="molecule type" value="Genomic_DNA"/>
</dbReference>
<dbReference type="GO" id="GO:0006355">
    <property type="term" value="P:regulation of DNA-templated transcription"/>
    <property type="evidence" value="ECO:0007669"/>
    <property type="project" value="UniProtKB-UniRule"/>
</dbReference>
<dbReference type="InterPro" id="IPR013767">
    <property type="entry name" value="PAS_fold"/>
</dbReference>
<evidence type="ECO:0000313" key="12">
    <source>
        <dbReference type="Proteomes" id="UP000298325"/>
    </source>
</evidence>
<gene>
    <name evidence="11" type="primary">pyp</name>
    <name evidence="11" type="ORF">E5Q11_10790</name>
</gene>
<name>A0A4Z1C6Z2_9GAMM</name>
<dbReference type="PROSITE" id="PS50112">
    <property type="entry name" value="PAS"/>
    <property type="match status" value="1"/>
</dbReference>
<dbReference type="InterPro" id="IPR012130">
    <property type="entry name" value="PYP"/>
</dbReference>
<sequence>MKRVRFEPDDLQNEMANISDEEVNNLMYGAIELDAEGTILRYNQAETELTGRKAEDVIGRNFFNDVAPCTRSNEFSGRFFEGVKTGEFNAAFEYLFDHEMEPTKVRIIMIRSAAKDTYWLLIKRKLLKD</sequence>
<dbReference type="SUPFAM" id="SSF55785">
    <property type="entry name" value="PYP-like sensor domain (PAS domain)"/>
    <property type="match status" value="1"/>
</dbReference>
<dbReference type="Proteomes" id="UP000298325">
    <property type="component" value="Unassembled WGS sequence"/>
</dbReference>
<keyword evidence="6 8" id="KW-0675">Receptor</keyword>
<evidence type="ECO:0000256" key="7">
    <source>
        <dbReference type="NCBIfam" id="TIGR02373"/>
    </source>
</evidence>
<dbReference type="OrthoDB" id="329226at2"/>
<evidence type="ECO:0000256" key="1">
    <source>
        <dbReference type="ARBA" id="ARBA00009132"/>
    </source>
</evidence>
<dbReference type="NCBIfam" id="TIGR00229">
    <property type="entry name" value="sensory_box"/>
    <property type="match status" value="1"/>
</dbReference>
<feature type="domain" description="PAS" evidence="10">
    <location>
        <begin position="33"/>
        <end position="66"/>
    </location>
</feature>
<keyword evidence="5 8" id="KW-0157">Chromophore</keyword>
<evidence type="ECO:0000256" key="6">
    <source>
        <dbReference type="ARBA" id="ARBA00023170"/>
    </source>
</evidence>
<protein>
    <recommendedName>
        <fullName evidence="2 7">Photoactive yellow protein</fullName>
        <shortName evidence="8">PYP</shortName>
    </recommendedName>
</protein>
<keyword evidence="12" id="KW-1185">Reference proteome</keyword>
<evidence type="ECO:0000313" key="11">
    <source>
        <dbReference type="EMBL" id="TGN39135.1"/>
    </source>
</evidence>
<dbReference type="Pfam" id="PF00989">
    <property type="entry name" value="PAS"/>
    <property type="match status" value="1"/>
</dbReference>
<accession>A0A4Z1C6Z2</accession>
<dbReference type="CDD" id="cd00130">
    <property type="entry name" value="PAS"/>
    <property type="match status" value="1"/>
</dbReference>
<dbReference type="Gene3D" id="3.30.450.20">
    <property type="entry name" value="PAS domain"/>
    <property type="match status" value="1"/>
</dbReference>
<dbReference type="InterPro" id="IPR035965">
    <property type="entry name" value="PAS-like_dom_sf"/>
</dbReference>
<dbReference type="InterPro" id="IPR000014">
    <property type="entry name" value="PAS"/>
</dbReference>
<organism evidence="11 12">
    <name type="scientific">Marinobacter confluentis</name>
    <dbReference type="NCBI Taxonomy" id="1697557"/>
    <lineage>
        <taxon>Bacteria</taxon>
        <taxon>Pseudomonadati</taxon>
        <taxon>Pseudomonadota</taxon>
        <taxon>Gammaproteobacteria</taxon>
        <taxon>Pseudomonadales</taxon>
        <taxon>Marinobacteraceae</taxon>
        <taxon>Marinobacter</taxon>
    </lineage>
</organism>
<keyword evidence="4 8" id="KW-0716">Sensory transduction</keyword>
<comment type="similarity">
    <text evidence="1 8">Belongs to the photoactive yellow protein family.</text>
</comment>
<dbReference type="NCBIfam" id="TIGR02373">
    <property type="entry name" value="photo_yellow"/>
    <property type="match status" value="1"/>
</dbReference>
<comment type="caution">
    <text evidence="11">The sequence shown here is derived from an EMBL/GenBank/DDBJ whole genome shotgun (WGS) entry which is preliminary data.</text>
</comment>
<dbReference type="GO" id="GO:0007602">
    <property type="term" value="P:phototransduction"/>
    <property type="evidence" value="ECO:0007669"/>
    <property type="project" value="UniProtKB-UniRule"/>
</dbReference>
<keyword evidence="3 8" id="KW-0600">Photoreceptor protein</keyword>
<dbReference type="AlphaFoldDB" id="A0A4Z1C6Z2"/>
<proteinExistence type="inferred from homology"/>
<reference evidence="11 12" key="1">
    <citation type="submission" date="2019-04" db="EMBL/GenBank/DDBJ databases">
        <authorList>
            <person name="Park S."/>
            <person name="Yoon J.-H."/>
        </authorList>
    </citation>
    <scope>NUCLEOTIDE SEQUENCE [LARGE SCALE GENOMIC DNA]</scope>
    <source>
        <strain evidence="11 12">HJM-18</strain>
    </source>
</reference>
<evidence type="ECO:0000256" key="9">
    <source>
        <dbReference type="PIRSR" id="PIRSR000087-50"/>
    </source>
</evidence>
<comment type="PTM">
    <text evidence="9">The 4-hydroxycinnamic acid (p-coumaric acid) chromophore is covalently bound via a thioester linkage.</text>
</comment>
<dbReference type="RefSeq" id="WP_135803444.1">
    <property type="nucleotide sequence ID" value="NZ_SRPF01000003.1"/>
</dbReference>
<evidence type="ECO:0000256" key="2">
    <source>
        <dbReference type="ARBA" id="ARBA00019243"/>
    </source>
</evidence>
<evidence type="ECO:0000256" key="5">
    <source>
        <dbReference type="ARBA" id="ARBA00022991"/>
    </source>
</evidence>